<organism evidence="1 2">
    <name type="scientific">Cuscuta australis</name>
    <dbReference type="NCBI Taxonomy" id="267555"/>
    <lineage>
        <taxon>Eukaryota</taxon>
        <taxon>Viridiplantae</taxon>
        <taxon>Streptophyta</taxon>
        <taxon>Embryophyta</taxon>
        <taxon>Tracheophyta</taxon>
        <taxon>Spermatophyta</taxon>
        <taxon>Magnoliopsida</taxon>
        <taxon>eudicotyledons</taxon>
        <taxon>Gunneridae</taxon>
        <taxon>Pentapetalae</taxon>
        <taxon>asterids</taxon>
        <taxon>lamiids</taxon>
        <taxon>Solanales</taxon>
        <taxon>Convolvulaceae</taxon>
        <taxon>Cuscuteae</taxon>
        <taxon>Cuscuta</taxon>
        <taxon>Cuscuta subgen. Grammica</taxon>
        <taxon>Cuscuta sect. Cleistogrammica</taxon>
    </lineage>
</organism>
<reference evidence="1 2" key="1">
    <citation type="submission" date="2018-06" db="EMBL/GenBank/DDBJ databases">
        <title>The Genome of Cuscuta australis (Dodder) Provides Insight into the Evolution of Plant Parasitism.</title>
        <authorList>
            <person name="Liu H."/>
        </authorList>
    </citation>
    <scope>NUCLEOTIDE SEQUENCE [LARGE SCALE GENOMIC DNA]</scope>
    <source>
        <strain evidence="2">cv. Yunnan</strain>
        <tissue evidence="1">Vines</tissue>
    </source>
</reference>
<dbReference type="EMBL" id="NQVE01000115">
    <property type="protein sequence ID" value="RAL47426.1"/>
    <property type="molecule type" value="Genomic_DNA"/>
</dbReference>
<dbReference type="AlphaFoldDB" id="A0A328DPP7"/>
<accession>A0A328DPP7</accession>
<sequence length="180" mass="19665">MGCTTSPESCWPLISLHSRPLSQTKKQVEVIQAAIVVVCFGSILTMALPREAIDVVGPARPTAATTTTTGFGAIAFSFLHQSLVESVYNTSSPVLLPFVIAQAKIYCLPLKQITHTSQKVDFLPLFVIYKDVSEKQPPSIVLYAYGFDINKLGVGGGTTHCLTLNEMFWKLTTAMKRVTR</sequence>
<evidence type="ECO:0000313" key="2">
    <source>
        <dbReference type="Proteomes" id="UP000249390"/>
    </source>
</evidence>
<keyword evidence="2" id="KW-1185">Reference proteome</keyword>
<comment type="caution">
    <text evidence="1">The sequence shown here is derived from an EMBL/GenBank/DDBJ whole genome shotgun (WGS) entry which is preliminary data.</text>
</comment>
<gene>
    <name evidence="1" type="ORF">DM860_013391</name>
</gene>
<evidence type="ECO:0000313" key="1">
    <source>
        <dbReference type="EMBL" id="RAL47426.1"/>
    </source>
</evidence>
<proteinExistence type="predicted"/>
<protein>
    <submittedName>
        <fullName evidence="1">Uncharacterized protein</fullName>
    </submittedName>
</protein>
<name>A0A328DPP7_9ASTE</name>
<dbReference type="Proteomes" id="UP000249390">
    <property type="component" value="Unassembled WGS sequence"/>
</dbReference>